<reference evidence="1 2" key="1">
    <citation type="submission" date="2017-02" db="EMBL/GenBank/DDBJ databases">
        <title>The new phylogeny of genus Mycobacterium.</title>
        <authorList>
            <person name="Tortoli E."/>
            <person name="Trovato A."/>
            <person name="Cirillo D.M."/>
        </authorList>
    </citation>
    <scope>NUCLEOTIDE SEQUENCE [LARGE SCALE GENOMIC DNA]</scope>
    <source>
        <strain evidence="1 2">DSM 44338</strain>
    </source>
</reference>
<dbReference type="Proteomes" id="UP000192411">
    <property type="component" value="Unassembled WGS sequence"/>
</dbReference>
<sequence length="98" mass="11015">MTLEERVARHTQMAEAYRDTYLRQGVKDGEAFAGTWRFAVDGVYASPYFTGDDVFKLSEFPSEKAFLDVAIGVHGPYRGTGEYLEALERRLAKSEVTA</sequence>
<comment type="caution">
    <text evidence="1">The sequence shown here is derived from an EMBL/GenBank/DDBJ whole genome shotgun (WGS) entry which is preliminary data.</text>
</comment>
<dbReference type="RefSeq" id="WP_083129217.1">
    <property type="nucleotide sequence ID" value="NZ_MVIM01000029.1"/>
</dbReference>
<evidence type="ECO:0000313" key="2">
    <source>
        <dbReference type="Proteomes" id="UP000192411"/>
    </source>
</evidence>
<dbReference type="STRING" id="75922.BST47_28935"/>
<accession>A0A1X0JEW1</accession>
<organism evidence="1 2">
    <name type="scientific">Mycolicibacterium tusciae</name>
    <dbReference type="NCBI Taxonomy" id="75922"/>
    <lineage>
        <taxon>Bacteria</taxon>
        <taxon>Bacillati</taxon>
        <taxon>Actinomycetota</taxon>
        <taxon>Actinomycetes</taxon>
        <taxon>Mycobacteriales</taxon>
        <taxon>Mycobacteriaceae</taxon>
        <taxon>Mycolicibacterium</taxon>
    </lineage>
</organism>
<evidence type="ECO:0000313" key="1">
    <source>
        <dbReference type="EMBL" id="ORB61190.1"/>
    </source>
</evidence>
<name>A0A1X0JEW1_9MYCO</name>
<dbReference type="AlphaFoldDB" id="A0A1X0JEW1"/>
<dbReference type="EMBL" id="MVIM01000029">
    <property type="protein sequence ID" value="ORB61190.1"/>
    <property type="molecule type" value="Genomic_DNA"/>
</dbReference>
<protein>
    <submittedName>
        <fullName evidence="1">Uncharacterized protein</fullName>
    </submittedName>
</protein>
<keyword evidence="2" id="KW-1185">Reference proteome</keyword>
<gene>
    <name evidence="1" type="ORF">BST47_28935</name>
</gene>
<proteinExistence type="predicted"/>
<dbReference type="OrthoDB" id="4535563at2"/>